<comment type="function">
    <text evidence="1 6">Required for the transposition of the insertion element.</text>
</comment>
<name>A0A837JCS6_9BACT</name>
<keyword evidence="4 6" id="KW-0238">DNA-binding</keyword>
<keyword evidence="3 6" id="KW-0815">Transposition</keyword>
<evidence type="ECO:0000256" key="2">
    <source>
        <dbReference type="ARBA" id="ARBA00010961"/>
    </source>
</evidence>
<feature type="non-terminal residue" evidence="8">
    <location>
        <position position="1"/>
    </location>
</feature>
<evidence type="ECO:0000256" key="1">
    <source>
        <dbReference type="ARBA" id="ARBA00002190"/>
    </source>
</evidence>
<feature type="region of interest" description="Disordered" evidence="7">
    <location>
        <begin position="1"/>
        <end position="25"/>
    </location>
</feature>
<organism evidence="8 9">
    <name type="scientific">Aliarcobacter butzleri L352</name>
    <dbReference type="NCBI Taxonomy" id="1447260"/>
    <lineage>
        <taxon>Bacteria</taxon>
        <taxon>Pseudomonadati</taxon>
        <taxon>Campylobacterota</taxon>
        <taxon>Epsilonproteobacteria</taxon>
        <taxon>Campylobacterales</taxon>
        <taxon>Arcobacteraceae</taxon>
        <taxon>Aliarcobacter</taxon>
    </lineage>
</organism>
<comment type="caution">
    <text evidence="8">The sequence shown here is derived from an EMBL/GenBank/DDBJ whole genome shotgun (WGS) entry which is preliminary data.</text>
</comment>
<evidence type="ECO:0000256" key="7">
    <source>
        <dbReference type="SAM" id="MobiDB-lite"/>
    </source>
</evidence>
<dbReference type="PANTHER" id="PTHR33217:SF8">
    <property type="entry name" value="MUTATOR FAMILY TRANSPOSASE"/>
    <property type="match status" value="1"/>
</dbReference>
<evidence type="ECO:0000256" key="6">
    <source>
        <dbReference type="RuleBase" id="RU365089"/>
    </source>
</evidence>
<evidence type="ECO:0000313" key="8">
    <source>
        <dbReference type="EMBL" id="KLE05892.1"/>
    </source>
</evidence>
<evidence type="ECO:0000256" key="3">
    <source>
        <dbReference type="ARBA" id="ARBA00022578"/>
    </source>
</evidence>
<comment type="similarity">
    <text evidence="2 6">Belongs to the transposase mutator family.</text>
</comment>
<dbReference type="GO" id="GO:0003677">
    <property type="term" value="F:DNA binding"/>
    <property type="evidence" value="ECO:0007669"/>
    <property type="project" value="UniProtKB-UniRule"/>
</dbReference>
<dbReference type="PANTHER" id="PTHR33217">
    <property type="entry name" value="TRANSPOSASE FOR INSERTION SEQUENCE ELEMENT IS1081"/>
    <property type="match status" value="1"/>
</dbReference>
<evidence type="ECO:0000256" key="4">
    <source>
        <dbReference type="ARBA" id="ARBA00023125"/>
    </source>
</evidence>
<keyword evidence="6" id="KW-0814">Transposable element</keyword>
<sequence>AEVESHIANDVLSGTRNRKNGVNKKTIKDLSNGSFELETPRDRNGTFEPQIVKKHQTTISNEIEEKILSMYGLGMSYTDISSHIEEIYQISISTATISTITDKIIDKVKAWQSRPLDSIYPFVWVDAIHYKIKDGGKYVNKAVYTVLGVNMEGKKDILGCIFQNLKELISGLVF</sequence>
<dbReference type="Proteomes" id="UP000035462">
    <property type="component" value="Unassembled WGS sequence"/>
</dbReference>
<dbReference type="InterPro" id="IPR001207">
    <property type="entry name" value="Transposase_mutator"/>
</dbReference>
<protein>
    <recommendedName>
        <fullName evidence="6">Mutator family transposase</fullName>
    </recommendedName>
</protein>
<evidence type="ECO:0000313" key="9">
    <source>
        <dbReference type="Proteomes" id="UP000035462"/>
    </source>
</evidence>
<gene>
    <name evidence="8" type="ORF">AF77_03305</name>
</gene>
<dbReference type="Pfam" id="PF00872">
    <property type="entry name" value="Transposase_mut"/>
    <property type="match status" value="1"/>
</dbReference>
<reference evidence="8 9" key="1">
    <citation type="submission" date="2014-01" db="EMBL/GenBank/DDBJ databases">
        <title>Development of a Comparative Genomic Fingerprinting Assay for High Resolution Genotyping of Arcobacter butzleri.</title>
        <authorList>
            <person name="Webb A.L."/>
            <person name="Inglis G.D."/>
            <person name="Kruczkiewicz P."/>
            <person name="Selinger L.B."/>
            <person name="Taboada E.N."/>
        </authorList>
    </citation>
    <scope>NUCLEOTIDE SEQUENCE [LARGE SCALE GENOMIC DNA]</scope>
    <source>
        <strain evidence="8 9">L352</strain>
    </source>
</reference>
<proteinExistence type="inferred from homology"/>
<dbReference type="GO" id="GO:0004803">
    <property type="term" value="F:transposase activity"/>
    <property type="evidence" value="ECO:0007669"/>
    <property type="project" value="UniProtKB-UniRule"/>
</dbReference>
<keyword evidence="5 6" id="KW-0233">DNA recombination</keyword>
<dbReference type="EMBL" id="JAIT01000025">
    <property type="protein sequence ID" value="KLE05892.1"/>
    <property type="molecule type" value="Genomic_DNA"/>
</dbReference>
<accession>A0A837JCS6</accession>
<evidence type="ECO:0000256" key="5">
    <source>
        <dbReference type="ARBA" id="ARBA00023172"/>
    </source>
</evidence>
<dbReference type="GO" id="GO:0006313">
    <property type="term" value="P:DNA transposition"/>
    <property type="evidence" value="ECO:0007669"/>
    <property type="project" value="UniProtKB-UniRule"/>
</dbReference>
<dbReference type="AlphaFoldDB" id="A0A837JCS6"/>